<evidence type="ECO:0000313" key="8">
    <source>
        <dbReference type="Proteomes" id="UP001338582"/>
    </source>
</evidence>
<evidence type="ECO:0000256" key="5">
    <source>
        <dbReference type="SAM" id="Phobius"/>
    </source>
</evidence>
<keyword evidence="4" id="KW-0732">Signal</keyword>
<feature type="chain" id="PRO_5043090475" description="Peptidyl-prolyl cis-trans isomerase" evidence="4">
    <location>
        <begin position="18"/>
        <end position="259"/>
    </location>
</feature>
<dbReference type="PANTHER" id="PTHR11071:SF561">
    <property type="entry name" value="PEPTIDYL-PROLYL CIS-TRANS ISOMERASE D-RELATED"/>
    <property type="match status" value="1"/>
</dbReference>
<keyword evidence="5" id="KW-1133">Transmembrane helix</keyword>
<dbReference type="PROSITE" id="PS50072">
    <property type="entry name" value="CSA_PPIASE_2"/>
    <property type="match status" value="1"/>
</dbReference>
<dbReference type="GO" id="GO:0003755">
    <property type="term" value="F:peptidyl-prolyl cis-trans isomerase activity"/>
    <property type="evidence" value="ECO:0007669"/>
    <property type="project" value="UniProtKB-UniRule"/>
</dbReference>
<proteinExistence type="inferred from homology"/>
<evidence type="ECO:0000256" key="2">
    <source>
        <dbReference type="ARBA" id="ARBA00023110"/>
    </source>
</evidence>
<keyword evidence="5" id="KW-0472">Membrane</keyword>
<accession>A0AAX4HEQ4</accession>
<dbReference type="EC" id="5.2.1.8" evidence="4"/>
<keyword evidence="8" id="KW-1185">Reference proteome</keyword>
<dbReference type="Pfam" id="PF00160">
    <property type="entry name" value="Pro_isomerase"/>
    <property type="match status" value="1"/>
</dbReference>
<dbReference type="GeneID" id="88175310"/>
<comment type="similarity">
    <text evidence="4">Belongs to the cyclophilin-type PPIase family.</text>
</comment>
<name>A0AAX4HEQ4_9ASCO</name>
<dbReference type="InterPro" id="IPR029000">
    <property type="entry name" value="Cyclophilin-like_dom_sf"/>
</dbReference>
<dbReference type="InterPro" id="IPR002130">
    <property type="entry name" value="Cyclophilin-type_PPIase_dom"/>
</dbReference>
<reference evidence="7 8" key="1">
    <citation type="submission" date="2023-10" db="EMBL/GenBank/DDBJ databases">
        <title>Draft Genome Sequence of Candida saopaulonensis from a very Premature Infant with Sepsis.</title>
        <authorList>
            <person name="Ning Y."/>
            <person name="Dai R."/>
            <person name="Xiao M."/>
            <person name="Xu Y."/>
            <person name="Yan Q."/>
            <person name="Zhang L."/>
        </authorList>
    </citation>
    <scope>NUCLEOTIDE SEQUENCE [LARGE SCALE GENOMIC DNA]</scope>
    <source>
        <strain evidence="7 8">19XY460</strain>
    </source>
</reference>
<dbReference type="PRINTS" id="PR00153">
    <property type="entry name" value="CSAPPISMRASE"/>
</dbReference>
<dbReference type="KEGG" id="asau:88175310"/>
<dbReference type="GO" id="GO:0006457">
    <property type="term" value="P:protein folding"/>
    <property type="evidence" value="ECO:0007669"/>
    <property type="project" value="InterPro"/>
</dbReference>
<dbReference type="RefSeq" id="XP_062879260.1">
    <property type="nucleotide sequence ID" value="XM_063023190.1"/>
</dbReference>
<evidence type="ECO:0000313" key="7">
    <source>
        <dbReference type="EMBL" id="WPK26881.1"/>
    </source>
</evidence>
<evidence type="ECO:0000256" key="1">
    <source>
        <dbReference type="ARBA" id="ARBA00000971"/>
    </source>
</evidence>
<dbReference type="Gene3D" id="2.40.100.10">
    <property type="entry name" value="Cyclophilin-like"/>
    <property type="match status" value="1"/>
</dbReference>
<evidence type="ECO:0000256" key="3">
    <source>
        <dbReference type="ARBA" id="ARBA00023235"/>
    </source>
</evidence>
<dbReference type="PANTHER" id="PTHR11071">
    <property type="entry name" value="PEPTIDYL-PROLYL CIS-TRANS ISOMERASE"/>
    <property type="match status" value="1"/>
</dbReference>
<evidence type="ECO:0000259" key="6">
    <source>
        <dbReference type="PROSITE" id="PS50072"/>
    </source>
</evidence>
<dbReference type="InterPro" id="IPR020892">
    <property type="entry name" value="Cyclophilin-type_PPIase_CS"/>
</dbReference>
<keyword evidence="5" id="KW-0812">Transmembrane</keyword>
<feature type="signal peptide" evidence="4">
    <location>
        <begin position="1"/>
        <end position="17"/>
    </location>
</feature>
<comment type="catalytic activity">
    <reaction evidence="1 4">
        <text>[protein]-peptidylproline (omega=180) = [protein]-peptidylproline (omega=0)</text>
        <dbReference type="Rhea" id="RHEA:16237"/>
        <dbReference type="Rhea" id="RHEA-COMP:10747"/>
        <dbReference type="Rhea" id="RHEA-COMP:10748"/>
        <dbReference type="ChEBI" id="CHEBI:83833"/>
        <dbReference type="ChEBI" id="CHEBI:83834"/>
        <dbReference type="EC" id="5.2.1.8"/>
    </reaction>
</comment>
<feature type="transmembrane region" description="Helical" evidence="5">
    <location>
        <begin position="225"/>
        <end position="243"/>
    </location>
</feature>
<dbReference type="Proteomes" id="UP001338582">
    <property type="component" value="Chromosome 5"/>
</dbReference>
<dbReference type="PROSITE" id="PS00170">
    <property type="entry name" value="CSA_PPIASE_1"/>
    <property type="match status" value="1"/>
</dbReference>
<dbReference type="GO" id="GO:0005783">
    <property type="term" value="C:endoplasmic reticulum"/>
    <property type="evidence" value="ECO:0007669"/>
    <property type="project" value="TreeGrafter"/>
</dbReference>
<keyword evidence="2 4" id="KW-0697">Rotamase</keyword>
<organism evidence="7 8">
    <name type="scientific">Australozyma saopauloensis</name>
    <dbReference type="NCBI Taxonomy" id="291208"/>
    <lineage>
        <taxon>Eukaryota</taxon>
        <taxon>Fungi</taxon>
        <taxon>Dikarya</taxon>
        <taxon>Ascomycota</taxon>
        <taxon>Saccharomycotina</taxon>
        <taxon>Pichiomycetes</taxon>
        <taxon>Metschnikowiaceae</taxon>
        <taxon>Australozyma</taxon>
    </lineage>
</organism>
<dbReference type="SUPFAM" id="SSF50891">
    <property type="entry name" value="Cyclophilin-like"/>
    <property type="match status" value="1"/>
</dbReference>
<evidence type="ECO:0000256" key="4">
    <source>
        <dbReference type="RuleBase" id="RU363019"/>
    </source>
</evidence>
<sequence length="259" mass="28672">MRLDLLLCILFPVTALAASLGPGLSNDQLNYVKDDPKITHLVSFDIAGIDTKGKAEPLGTLELALFGEKLPITVNHFVEYALSKTNGYQNSIFHRIVKDFVVQGGNLMRVNRDYKPIEFTTFADEAFPLKHNKMGRLSMANSGADTNGCQFFITTSEKPFTHLDGKHVVFGQLILGFETLQTMNKVETIDSKPVSDITITRSRVSMVLSTGSALGSIEETSVSPGYKYLIIMCGIIVAAYMLMRYKGRRTLVDLTSFKM</sequence>
<keyword evidence="3 4" id="KW-0413">Isomerase</keyword>
<dbReference type="AlphaFoldDB" id="A0AAX4HEQ4"/>
<feature type="domain" description="PPIase cyclophilin-type" evidence="6">
    <location>
        <begin position="48"/>
        <end position="204"/>
    </location>
</feature>
<dbReference type="GO" id="GO:0000324">
    <property type="term" value="C:fungal-type vacuole"/>
    <property type="evidence" value="ECO:0007669"/>
    <property type="project" value="TreeGrafter"/>
</dbReference>
<dbReference type="GO" id="GO:0016018">
    <property type="term" value="F:cyclosporin A binding"/>
    <property type="evidence" value="ECO:0007669"/>
    <property type="project" value="TreeGrafter"/>
</dbReference>
<gene>
    <name evidence="7" type="ORF">PUMCH_004249</name>
</gene>
<dbReference type="EMBL" id="CP138898">
    <property type="protein sequence ID" value="WPK26881.1"/>
    <property type="molecule type" value="Genomic_DNA"/>
</dbReference>
<comment type="function">
    <text evidence="4">PPIases accelerate the folding of proteins. It catalyzes the cis-trans isomerization of proline imidic peptide bonds in oligopeptides.</text>
</comment>
<protein>
    <recommendedName>
        <fullName evidence="4">Peptidyl-prolyl cis-trans isomerase</fullName>
        <shortName evidence="4">PPIase</shortName>
        <ecNumber evidence="4">5.2.1.8</ecNumber>
    </recommendedName>
</protein>